<accession>A0ABV9TXE3</accession>
<dbReference type="Gene3D" id="3.90.25.10">
    <property type="entry name" value="UDP-galactose 4-epimerase, domain 1"/>
    <property type="match status" value="1"/>
</dbReference>
<dbReference type="EMBL" id="JBHSIT010000004">
    <property type="protein sequence ID" value="MFC4908747.1"/>
    <property type="molecule type" value="Genomic_DNA"/>
</dbReference>
<dbReference type="PANTHER" id="PTHR43162">
    <property type="match status" value="1"/>
</dbReference>
<protein>
    <submittedName>
        <fullName evidence="2">NAD(P)H-binding protein</fullName>
    </submittedName>
</protein>
<reference evidence="3" key="1">
    <citation type="journal article" date="2019" name="Int. J. Syst. Evol. Microbiol.">
        <title>The Global Catalogue of Microorganisms (GCM) 10K type strain sequencing project: providing services to taxonomists for standard genome sequencing and annotation.</title>
        <authorList>
            <consortium name="The Broad Institute Genomics Platform"/>
            <consortium name="The Broad Institute Genome Sequencing Center for Infectious Disease"/>
            <person name="Wu L."/>
            <person name="Ma J."/>
        </authorList>
    </citation>
    <scope>NUCLEOTIDE SEQUENCE [LARGE SCALE GENOMIC DNA]</scope>
    <source>
        <strain evidence="3">KLKA75</strain>
    </source>
</reference>
<comment type="caution">
    <text evidence="2">The sequence shown here is derived from an EMBL/GenBank/DDBJ whole genome shotgun (WGS) entry which is preliminary data.</text>
</comment>
<sequence length="293" mass="31634">MIVVTTPTGQIGRQIIDLLLDAGAPVRVIVRDAARLPARVRESVDVVEGSHNDRELLTKALADADSVFWLVPPAMTAPSVVGHFNEFTRPFCEAVTETGVARVVAVSTLGRGATRNAGQISASLAMDEMIEATGVHYRTLELPGFMENMLRNIPSLKAAGVFSSPVTPDRAQPAVAVRDIAAVAARLLLDDTWEGQEGVQVLGPEDLSANDMAEIMSEVLDRPIRFQQISPEEQKALLISYGASEDAAQGLIDMMTAIDRDGIYHAQPRTPGSRTGTSFRQWCEDVLKPAFAE</sequence>
<evidence type="ECO:0000259" key="1">
    <source>
        <dbReference type="Pfam" id="PF05368"/>
    </source>
</evidence>
<evidence type="ECO:0000313" key="3">
    <source>
        <dbReference type="Proteomes" id="UP001595872"/>
    </source>
</evidence>
<dbReference type="Proteomes" id="UP001595872">
    <property type="component" value="Unassembled WGS sequence"/>
</dbReference>
<dbReference type="RefSeq" id="WP_378255670.1">
    <property type="nucleotide sequence ID" value="NZ_JBHSIT010000004.1"/>
</dbReference>
<proteinExistence type="predicted"/>
<keyword evidence="3" id="KW-1185">Reference proteome</keyword>
<dbReference type="InterPro" id="IPR036291">
    <property type="entry name" value="NAD(P)-bd_dom_sf"/>
</dbReference>
<organism evidence="2 3">
    <name type="scientific">Actinomadura gamaensis</name>
    <dbReference type="NCBI Taxonomy" id="1763541"/>
    <lineage>
        <taxon>Bacteria</taxon>
        <taxon>Bacillati</taxon>
        <taxon>Actinomycetota</taxon>
        <taxon>Actinomycetes</taxon>
        <taxon>Streptosporangiales</taxon>
        <taxon>Thermomonosporaceae</taxon>
        <taxon>Actinomadura</taxon>
    </lineage>
</organism>
<dbReference type="Pfam" id="PF05368">
    <property type="entry name" value="NmrA"/>
    <property type="match status" value="1"/>
</dbReference>
<name>A0ABV9TXE3_9ACTN</name>
<feature type="domain" description="NmrA-like" evidence="1">
    <location>
        <begin position="2"/>
        <end position="255"/>
    </location>
</feature>
<dbReference type="PANTHER" id="PTHR43162:SF1">
    <property type="entry name" value="PRESTALK A DIFFERENTIATION PROTEIN A"/>
    <property type="match status" value="1"/>
</dbReference>
<evidence type="ECO:0000313" key="2">
    <source>
        <dbReference type="EMBL" id="MFC4908747.1"/>
    </source>
</evidence>
<dbReference type="InterPro" id="IPR051604">
    <property type="entry name" value="Ergot_Alk_Oxidoreductase"/>
</dbReference>
<dbReference type="SUPFAM" id="SSF51735">
    <property type="entry name" value="NAD(P)-binding Rossmann-fold domains"/>
    <property type="match status" value="1"/>
</dbReference>
<dbReference type="Gene3D" id="3.40.50.720">
    <property type="entry name" value="NAD(P)-binding Rossmann-like Domain"/>
    <property type="match status" value="1"/>
</dbReference>
<gene>
    <name evidence="2" type="ORF">ACFPCY_15575</name>
</gene>
<dbReference type="InterPro" id="IPR008030">
    <property type="entry name" value="NmrA-like"/>
</dbReference>